<dbReference type="EMBL" id="MN739177">
    <property type="protein sequence ID" value="QHS92250.1"/>
    <property type="molecule type" value="Genomic_DNA"/>
</dbReference>
<protein>
    <submittedName>
        <fullName evidence="1">Uncharacterized protein</fullName>
    </submittedName>
</protein>
<reference evidence="1" key="1">
    <citation type="journal article" date="2020" name="Nature">
        <title>Giant virus diversity and host interactions through global metagenomics.</title>
        <authorList>
            <person name="Schulz F."/>
            <person name="Roux S."/>
            <person name="Paez-Espino D."/>
            <person name="Jungbluth S."/>
            <person name="Walsh D.A."/>
            <person name="Denef V.J."/>
            <person name="McMahon K.D."/>
            <person name="Konstantinidis K.T."/>
            <person name="Eloe-Fadrosh E.A."/>
            <person name="Kyrpides N.C."/>
            <person name="Woyke T."/>
        </authorList>
    </citation>
    <scope>NUCLEOTIDE SEQUENCE</scope>
    <source>
        <strain evidence="1">GVMAG-M-3300014204-73</strain>
    </source>
</reference>
<organism evidence="1">
    <name type="scientific">viral metagenome</name>
    <dbReference type="NCBI Taxonomy" id="1070528"/>
    <lineage>
        <taxon>unclassified sequences</taxon>
        <taxon>metagenomes</taxon>
        <taxon>organismal metagenomes</taxon>
    </lineage>
</organism>
<dbReference type="AlphaFoldDB" id="A0A6C0BJL6"/>
<name>A0A6C0BJL6_9ZZZZ</name>
<sequence>MSASVPVAYVVNPETGKKIQVGGPTYLRLKSKYPMDHLDQVAPVYGPARRSATRGWEVDAPKRGIQRHQLREKCGDACFLMPETEQFPVCPRCHEGKCSCQVDCRGAVAAKVRAHQYKHAHLYQIVDRLVKEKCSKARK</sequence>
<proteinExistence type="predicted"/>
<accession>A0A6C0BJL6</accession>
<evidence type="ECO:0000313" key="1">
    <source>
        <dbReference type="EMBL" id="QHS92250.1"/>
    </source>
</evidence>